<name>A0A085MW64_9BILA</name>
<proteinExistence type="predicted"/>
<dbReference type="Proteomes" id="UP000030758">
    <property type="component" value="Unassembled WGS sequence"/>
</dbReference>
<accession>A0A085MW64</accession>
<gene>
    <name evidence="1" type="ORF">M514_26356</name>
</gene>
<protein>
    <submittedName>
        <fullName evidence="1">Uncharacterized protein</fullName>
    </submittedName>
</protein>
<reference evidence="1" key="1">
    <citation type="journal article" date="2014" name="Nat. Genet.">
        <title>Genome and transcriptome of the porcine whipworm Trichuris suis.</title>
        <authorList>
            <person name="Jex A.R."/>
            <person name="Nejsum P."/>
            <person name="Schwarz E.M."/>
            <person name="Hu L."/>
            <person name="Young N.D."/>
            <person name="Hall R.S."/>
            <person name="Korhonen P.K."/>
            <person name="Liao S."/>
            <person name="Thamsborg S."/>
            <person name="Xia J."/>
            <person name="Xu P."/>
            <person name="Wang S."/>
            <person name="Scheerlinck J.P."/>
            <person name="Hofmann A."/>
            <person name="Sternberg P.W."/>
            <person name="Wang J."/>
            <person name="Gasser R.B."/>
        </authorList>
    </citation>
    <scope>NUCLEOTIDE SEQUENCE [LARGE SCALE GENOMIC DNA]</scope>
    <source>
        <strain evidence="1">DCEP-RM93F</strain>
    </source>
</reference>
<sequence length="126" mass="14445">MVTVEFLSPERLIFDTTNGSGSDRDIEAALSKTASSTASILRGRYTRVCGQFLQKNNLKGFLLYGSRELDIAETGDVTGLMEQTSRQTWPSYRHRRLECRLGREQRDGRNYGYIAKHLYMRGMRKS</sequence>
<dbReference type="AlphaFoldDB" id="A0A085MW64"/>
<dbReference type="EMBL" id="KL367622">
    <property type="protein sequence ID" value="KFD61460.1"/>
    <property type="molecule type" value="Genomic_DNA"/>
</dbReference>
<organism evidence="1">
    <name type="scientific">Trichuris suis</name>
    <name type="common">pig whipworm</name>
    <dbReference type="NCBI Taxonomy" id="68888"/>
    <lineage>
        <taxon>Eukaryota</taxon>
        <taxon>Metazoa</taxon>
        <taxon>Ecdysozoa</taxon>
        <taxon>Nematoda</taxon>
        <taxon>Enoplea</taxon>
        <taxon>Dorylaimia</taxon>
        <taxon>Trichinellida</taxon>
        <taxon>Trichuridae</taxon>
        <taxon>Trichuris</taxon>
    </lineage>
</organism>
<evidence type="ECO:0000313" key="1">
    <source>
        <dbReference type="EMBL" id="KFD61460.1"/>
    </source>
</evidence>